<protein>
    <recommendedName>
        <fullName evidence="2">Protochlamydia outer membrane protein domain-containing protein</fullName>
    </recommendedName>
</protein>
<feature type="signal peptide" evidence="1">
    <location>
        <begin position="1"/>
        <end position="21"/>
    </location>
</feature>
<feature type="chain" id="PRO_5044350194" description="Protochlamydia outer membrane protein domain-containing protein" evidence="1">
    <location>
        <begin position="22"/>
        <end position="303"/>
    </location>
</feature>
<sequence>MKAHFRFVLPLLWGLSPAVWAVGQGDLTLTLGAGLERAHLDWNLADADGSPDVLSELTFDDQRLVRTDGELALDVNSGPFAGLAVRVNGHFVDVRSGQVTDRDWNQDNRQGLFSESRSALEGDTGRGGRILLGYHLRLGRVDLVPLAGWATRKRTLRIRNGTQIVGTASLEGLDSTYATRWSGPWLGAEIRATHGRWAAQLRLGTLFGDYEGEGDWNLRTDLAHPVSYRHRGNRAWLAEAQSMLAYQSERGWRLGVTLGYQAGRLESGTDTLFMASGTTIESPLNAVRQHSVWGMLNAGWQWH</sequence>
<keyword evidence="1" id="KW-0732">Signal</keyword>
<dbReference type="InterPro" id="IPR053724">
    <property type="entry name" value="OMP_A26_sf"/>
</dbReference>
<dbReference type="Gene3D" id="2.40.128.90">
    <property type="entry name" value="OMPT-like"/>
    <property type="match status" value="1"/>
</dbReference>
<dbReference type="AlphaFoldDB" id="A0AB39UVS3"/>
<dbReference type="InterPro" id="IPR035163">
    <property type="entry name" value="Pom"/>
</dbReference>
<dbReference type="RefSeq" id="WP_369600890.1">
    <property type="nucleotide sequence ID" value="NZ_CP154858.1"/>
</dbReference>
<dbReference type="KEGG" id="tcd:AAIA72_13805"/>
<dbReference type="EMBL" id="CP154858">
    <property type="protein sequence ID" value="XDT71866.1"/>
    <property type="molecule type" value="Genomic_DNA"/>
</dbReference>
<reference evidence="3" key="1">
    <citation type="submission" date="2024-05" db="EMBL/GenBank/DDBJ databases">
        <title>Genome sequencing of novel strain.</title>
        <authorList>
            <person name="Ganbat D."/>
            <person name="Ganbat S."/>
            <person name="Lee S.-J."/>
        </authorList>
    </citation>
    <scope>NUCLEOTIDE SEQUENCE</scope>
    <source>
        <strain evidence="3">SMD15-11</strain>
    </source>
</reference>
<evidence type="ECO:0000259" key="2">
    <source>
        <dbReference type="Pfam" id="PF17251"/>
    </source>
</evidence>
<name>A0AB39UVS3_9GAMM</name>
<dbReference type="GO" id="GO:0004190">
    <property type="term" value="F:aspartic-type endopeptidase activity"/>
    <property type="evidence" value="ECO:0007669"/>
    <property type="project" value="InterPro"/>
</dbReference>
<evidence type="ECO:0000313" key="3">
    <source>
        <dbReference type="EMBL" id="XDT71866.1"/>
    </source>
</evidence>
<feature type="domain" description="Protochlamydia outer membrane protein" evidence="2">
    <location>
        <begin position="31"/>
        <end position="291"/>
    </location>
</feature>
<gene>
    <name evidence="3" type="ORF">AAIA72_13805</name>
</gene>
<dbReference type="SUPFAM" id="SSF69917">
    <property type="entry name" value="OMPT-like"/>
    <property type="match status" value="1"/>
</dbReference>
<proteinExistence type="predicted"/>
<dbReference type="InterPro" id="IPR020080">
    <property type="entry name" value="OM_adhesin/peptidase_omptin"/>
</dbReference>
<dbReference type="Pfam" id="PF17251">
    <property type="entry name" value="Pom"/>
    <property type="match status" value="1"/>
</dbReference>
<organism evidence="3">
    <name type="scientific">Thermohahella caldifontis</name>
    <dbReference type="NCBI Taxonomy" id="3142973"/>
    <lineage>
        <taxon>Bacteria</taxon>
        <taxon>Pseudomonadati</taxon>
        <taxon>Pseudomonadota</taxon>
        <taxon>Gammaproteobacteria</taxon>
        <taxon>Oceanospirillales</taxon>
        <taxon>Hahellaceae</taxon>
        <taxon>Thermohahella</taxon>
    </lineage>
</organism>
<evidence type="ECO:0000256" key="1">
    <source>
        <dbReference type="SAM" id="SignalP"/>
    </source>
</evidence>
<accession>A0AB39UVS3</accession>